<evidence type="ECO:0000313" key="1">
    <source>
        <dbReference type="EMBL" id="QHT24919.1"/>
    </source>
</evidence>
<proteinExistence type="predicted"/>
<dbReference type="EMBL" id="MN739751">
    <property type="protein sequence ID" value="QHT24919.1"/>
    <property type="molecule type" value="Genomic_DNA"/>
</dbReference>
<reference evidence="1" key="1">
    <citation type="journal article" date="2020" name="Nature">
        <title>Giant virus diversity and host interactions through global metagenomics.</title>
        <authorList>
            <person name="Schulz F."/>
            <person name="Roux S."/>
            <person name="Paez-Espino D."/>
            <person name="Jungbluth S."/>
            <person name="Walsh D.A."/>
            <person name="Denef V.J."/>
            <person name="McMahon K.D."/>
            <person name="Konstantinidis K.T."/>
            <person name="Eloe-Fadrosh E.A."/>
            <person name="Kyrpides N.C."/>
            <person name="Woyke T."/>
        </authorList>
    </citation>
    <scope>NUCLEOTIDE SEQUENCE</scope>
    <source>
        <strain evidence="1">GVMAG-M-3300023179-150</strain>
    </source>
</reference>
<protein>
    <submittedName>
        <fullName evidence="1">Uncharacterized protein</fullName>
    </submittedName>
</protein>
<name>A0A6C0E9I8_9ZZZZ</name>
<accession>A0A6C0E9I8</accession>
<dbReference type="AlphaFoldDB" id="A0A6C0E9I8"/>
<sequence>MATVELPIPTINEKDVTDVQETAEVFLHDYNVCKNCSATPR</sequence>
<organism evidence="1">
    <name type="scientific">viral metagenome</name>
    <dbReference type="NCBI Taxonomy" id="1070528"/>
    <lineage>
        <taxon>unclassified sequences</taxon>
        <taxon>metagenomes</taxon>
        <taxon>organismal metagenomes</taxon>
    </lineage>
</organism>